<feature type="chain" id="PRO_5042503155" evidence="1">
    <location>
        <begin position="23"/>
        <end position="224"/>
    </location>
</feature>
<evidence type="ECO:0000313" key="2">
    <source>
        <dbReference type="EMBL" id="KAK1758935.1"/>
    </source>
</evidence>
<keyword evidence="3" id="KW-1185">Reference proteome</keyword>
<name>A0AAJ0BJ63_9PEZI</name>
<dbReference type="EMBL" id="MU839828">
    <property type="protein sequence ID" value="KAK1758935.1"/>
    <property type="molecule type" value="Genomic_DNA"/>
</dbReference>
<gene>
    <name evidence="2" type="ORF">QBC47DRAFT_397756</name>
</gene>
<dbReference type="Proteomes" id="UP001239445">
    <property type="component" value="Unassembled WGS sequence"/>
</dbReference>
<comment type="caution">
    <text evidence="2">The sequence shown here is derived from an EMBL/GenBank/DDBJ whole genome shotgun (WGS) entry which is preliminary data.</text>
</comment>
<keyword evidence="1" id="KW-0732">Signal</keyword>
<dbReference type="AlphaFoldDB" id="A0AAJ0BJ63"/>
<evidence type="ECO:0000313" key="3">
    <source>
        <dbReference type="Proteomes" id="UP001239445"/>
    </source>
</evidence>
<accession>A0AAJ0BJ63</accession>
<organism evidence="2 3">
    <name type="scientific">Echria macrotheca</name>
    <dbReference type="NCBI Taxonomy" id="438768"/>
    <lineage>
        <taxon>Eukaryota</taxon>
        <taxon>Fungi</taxon>
        <taxon>Dikarya</taxon>
        <taxon>Ascomycota</taxon>
        <taxon>Pezizomycotina</taxon>
        <taxon>Sordariomycetes</taxon>
        <taxon>Sordariomycetidae</taxon>
        <taxon>Sordariales</taxon>
        <taxon>Schizotheciaceae</taxon>
        <taxon>Echria</taxon>
    </lineage>
</organism>
<proteinExistence type="predicted"/>
<reference evidence="2" key="1">
    <citation type="submission" date="2023-06" db="EMBL/GenBank/DDBJ databases">
        <title>Genome-scale phylogeny and comparative genomics of the fungal order Sordariales.</title>
        <authorList>
            <consortium name="Lawrence Berkeley National Laboratory"/>
            <person name="Hensen N."/>
            <person name="Bonometti L."/>
            <person name="Westerberg I."/>
            <person name="Brannstrom I.O."/>
            <person name="Guillou S."/>
            <person name="Cros-Aarteil S."/>
            <person name="Calhoun S."/>
            <person name="Haridas S."/>
            <person name="Kuo A."/>
            <person name="Mondo S."/>
            <person name="Pangilinan J."/>
            <person name="Riley R."/>
            <person name="Labutti K."/>
            <person name="Andreopoulos B."/>
            <person name="Lipzen A."/>
            <person name="Chen C."/>
            <person name="Yanf M."/>
            <person name="Daum C."/>
            <person name="Ng V."/>
            <person name="Clum A."/>
            <person name="Steindorff A."/>
            <person name="Ohm R."/>
            <person name="Martin F."/>
            <person name="Silar P."/>
            <person name="Natvig D."/>
            <person name="Lalanne C."/>
            <person name="Gautier V."/>
            <person name="Ament-Velasquez S.L."/>
            <person name="Kruys A."/>
            <person name="Hutchinson M.I."/>
            <person name="Powell A.J."/>
            <person name="Barry K."/>
            <person name="Miller A.N."/>
            <person name="Grigoriev I.V."/>
            <person name="Debuchy R."/>
            <person name="Gladieux P."/>
            <person name="Thoren M.H."/>
            <person name="Johannesson H."/>
        </authorList>
    </citation>
    <scope>NUCLEOTIDE SEQUENCE</scope>
    <source>
        <strain evidence="2">PSN4</strain>
    </source>
</reference>
<feature type="signal peptide" evidence="1">
    <location>
        <begin position="1"/>
        <end position="22"/>
    </location>
</feature>
<protein>
    <submittedName>
        <fullName evidence="2">Uncharacterized protein</fullName>
    </submittedName>
</protein>
<evidence type="ECO:0000256" key="1">
    <source>
        <dbReference type="SAM" id="SignalP"/>
    </source>
</evidence>
<sequence length="224" mass="23937">MERRHLALVLHTAASFIAVVAGQFISGPVEPAQPALPHTAVYTTTVAQNNPYPAIATVVVTLIMPRDVGYHAPSNRSASLTTGTAISHFSAAQQNGSASTWSETTELVWTTRENDSPSATTPPQTARTALTASYTDYQHSIVALYGAWAVMFYNLLTTIRETVVETVDPAYPTTIVRTGYTDVNVAQTITVKDGPTTTDPHQDSGSLVRTTTMVLVTARSIAGE</sequence>